<organism evidence="1 2">
    <name type="scientific">Lupinus albus</name>
    <name type="common">White lupine</name>
    <name type="synonym">Lupinus termis</name>
    <dbReference type="NCBI Taxonomy" id="3870"/>
    <lineage>
        <taxon>Eukaryota</taxon>
        <taxon>Viridiplantae</taxon>
        <taxon>Streptophyta</taxon>
        <taxon>Embryophyta</taxon>
        <taxon>Tracheophyta</taxon>
        <taxon>Spermatophyta</taxon>
        <taxon>Magnoliopsida</taxon>
        <taxon>eudicotyledons</taxon>
        <taxon>Gunneridae</taxon>
        <taxon>Pentapetalae</taxon>
        <taxon>rosids</taxon>
        <taxon>fabids</taxon>
        <taxon>Fabales</taxon>
        <taxon>Fabaceae</taxon>
        <taxon>Papilionoideae</taxon>
        <taxon>50 kb inversion clade</taxon>
        <taxon>genistoids sensu lato</taxon>
        <taxon>core genistoids</taxon>
        <taxon>Genisteae</taxon>
        <taxon>Lupinus</taxon>
    </lineage>
</organism>
<reference evidence="2" key="1">
    <citation type="journal article" date="2020" name="Nat. Commun.">
        <title>Genome sequence of the cluster root forming white lupin.</title>
        <authorList>
            <person name="Hufnagel B."/>
            <person name="Marques A."/>
            <person name="Soriano A."/>
            <person name="Marques L."/>
            <person name="Divol F."/>
            <person name="Doumas P."/>
            <person name="Sallet E."/>
            <person name="Mancinotti D."/>
            <person name="Carrere S."/>
            <person name="Marande W."/>
            <person name="Arribat S."/>
            <person name="Keller J."/>
            <person name="Huneau C."/>
            <person name="Blein T."/>
            <person name="Aime D."/>
            <person name="Laguerre M."/>
            <person name="Taylor J."/>
            <person name="Schubert V."/>
            <person name="Nelson M."/>
            <person name="Geu-Flores F."/>
            <person name="Crespi M."/>
            <person name="Gallardo-Guerrero K."/>
            <person name="Delaux P.-M."/>
            <person name="Salse J."/>
            <person name="Berges H."/>
            <person name="Guyot R."/>
            <person name="Gouzy J."/>
            <person name="Peret B."/>
        </authorList>
    </citation>
    <scope>NUCLEOTIDE SEQUENCE [LARGE SCALE GENOMIC DNA]</scope>
    <source>
        <strain evidence="2">cv. Amiga</strain>
    </source>
</reference>
<comment type="caution">
    <text evidence="1">The sequence shown here is derived from an EMBL/GenBank/DDBJ whole genome shotgun (WGS) entry which is preliminary data.</text>
</comment>
<evidence type="ECO:0000313" key="2">
    <source>
        <dbReference type="Proteomes" id="UP000447434"/>
    </source>
</evidence>
<keyword evidence="2" id="KW-1185">Reference proteome</keyword>
<proteinExistence type="predicted"/>
<dbReference type="Proteomes" id="UP000447434">
    <property type="component" value="Chromosome 12"/>
</dbReference>
<evidence type="ECO:0000313" key="1">
    <source>
        <dbReference type="EMBL" id="KAE9603233.1"/>
    </source>
</evidence>
<dbReference type="EMBL" id="WOCE01000012">
    <property type="protein sequence ID" value="KAE9603233.1"/>
    <property type="molecule type" value="Genomic_DNA"/>
</dbReference>
<protein>
    <submittedName>
        <fullName evidence="1">Uncharacterized protein</fullName>
    </submittedName>
</protein>
<sequence>MIFVTYLCPRYYLLIYHIYQLSKFLRSNLHFIYSALRHCACDNEFPLFILYHLGVATG</sequence>
<dbReference type="AlphaFoldDB" id="A0A6A4PNY0"/>
<accession>A0A6A4PNY0</accession>
<gene>
    <name evidence="1" type="ORF">Lalb_Chr12g0208361</name>
</gene>
<name>A0A6A4PNY0_LUPAL</name>